<comment type="caution">
    <text evidence="1">The sequence shown here is derived from an EMBL/GenBank/DDBJ whole genome shotgun (WGS) entry which is preliminary data.</text>
</comment>
<gene>
    <name evidence="1" type="ORF">JJ842_08315</name>
</gene>
<evidence type="ECO:0000313" key="2">
    <source>
        <dbReference type="Proteomes" id="UP000668060"/>
    </source>
</evidence>
<evidence type="ECO:0000313" key="1">
    <source>
        <dbReference type="EMBL" id="MBO6971913.1"/>
    </source>
</evidence>
<sequence>MNEELFDISILGGGISCLASLKYLISLKSNLKICIICSNKDFNNKKVSKKYYQSFSLSHLKVSNNIRKNQIDKSILTSSIDYKLSILSTHNLGGLASFWGGGFFPSFDKKSSTERKKYEFIKKIFSIYEMNNSLESFNFSSFVTKFEKLRCQFLINSNSKKYSSPSILDPRIEIEKICIQNNIPIFKDYFIEKLEYDKDKNNIRIISKNKPIFTRNILLGFGVFNTPKILIKSKILKQKQFYFYDHYLYRIPLIDLKNIFFSQKNKLIKKNISSLESAFLKKNDYKEIFLGIYKINNKIVKNFPKFNPVIQYLIKKNILIFSQIFFSDEKEKFRVKGVYENDNYFFEKINYKGLDIWSKVNIFFFYLLKGYIPMPFKSLQKFGSSYHVHGSLKDLRLINLSGSNKIKCQIQIIDSSSLKVIESPPSSYFLIHNAIERTKILVKNIQIS</sequence>
<name>A0A9D9G3V6_PROMR</name>
<dbReference type="Proteomes" id="UP000668060">
    <property type="component" value="Unassembled WGS sequence"/>
</dbReference>
<dbReference type="AlphaFoldDB" id="A0A9D9G3V6"/>
<reference evidence="1" key="1">
    <citation type="journal article" date="2021" name="Front. Mar. Sci.">
        <title>Genomes of Diverse Isolates of Prochlorococcus High-Light-Adapted Clade II in the Western Pacific Ocean.</title>
        <authorList>
            <person name="Yan W."/>
            <person name="Feng X."/>
            <person name="Zhang W."/>
            <person name="Nawaz M.Z."/>
            <person name="Luo T."/>
            <person name="Zhang R."/>
            <person name="Jiao N."/>
        </authorList>
    </citation>
    <scope>NUCLEOTIDE SEQUENCE</scope>
    <source>
        <strain evidence="1">CUG1433</strain>
    </source>
</reference>
<proteinExistence type="predicted"/>
<dbReference type="EMBL" id="JAEPLN010000001">
    <property type="protein sequence ID" value="MBO6971913.1"/>
    <property type="molecule type" value="Genomic_DNA"/>
</dbReference>
<accession>A0A9D9G3V6</accession>
<protein>
    <submittedName>
        <fullName evidence="1">Uncharacterized protein</fullName>
    </submittedName>
</protein>
<dbReference type="InterPro" id="IPR036188">
    <property type="entry name" value="FAD/NAD-bd_sf"/>
</dbReference>
<organism evidence="1 2">
    <name type="scientific">Prochlorococcus marinus CUG1433</name>
    <dbReference type="NCBI Taxonomy" id="2774506"/>
    <lineage>
        <taxon>Bacteria</taxon>
        <taxon>Bacillati</taxon>
        <taxon>Cyanobacteriota</taxon>
        <taxon>Cyanophyceae</taxon>
        <taxon>Synechococcales</taxon>
        <taxon>Prochlorococcaceae</taxon>
        <taxon>Prochlorococcus</taxon>
    </lineage>
</organism>
<dbReference type="SUPFAM" id="SSF51905">
    <property type="entry name" value="FAD/NAD(P)-binding domain"/>
    <property type="match status" value="1"/>
</dbReference>